<name>A0ABM9HAG2_9BACT</name>
<protein>
    <submittedName>
        <fullName evidence="1">Uncharacterized protein</fullName>
    </submittedName>
</protein>
<dbReference type="EMBL" id="OX336137">
    <property type="protein sequence ID" value="CAI2717120.1"/>
    <property type="molecule type" value="Genomic_DNA"/>
</dbReference>
<reference evidence="1 2" key="1">
    <citation type="submission" date="2022-09" db="EMBL/GenBank/DDBJ databases">
        <authorList>
            <person name="Kop L."/>
        </authorList>
    </citation>
    <scope>NUCLEOTIDE SEQUENCE [LARGE SCALE GENOMIC DNA]</scope>
    <source>
        <strain evidence="1 2">347</strain>
    </source>
</reference>
<accession>A0ABM9HAG2</accession>
<evidence type="ECO:0000313" key="1">
    <source>
        <dbReference type="EMBL" id="CAI2717120.1"/>
    </source>
</evidence>
<dbReference type="Proteomes" id="UP001157733">
    <property type="component" value="Chromosome"/>
</dbReference>
<proteinExistence type="predicted"/>
<evidence type="ECO:0000313" key="2">
    <source>
        <dbReference type="Proteomes" id="UP001157733"/>
    </source>
</evidence>
<gene>
    <name evidence="1" type="ORF">NSPWAT_0261</name>
</gene>
<organism evidence="1 2">
    <name type="scientific">Nitrospina watsonii</name>
    <dbReference type="NCBI Taxonomy" id="1323948"/>
    <lineage>
        <taxon>Bacteria</taxon>
        <taxon>Pseudomonadati</taxon>
        <taxon>Nitrospinota/Tectimicrobiota group</taxon>
        <taxon>Nitrospinota</taxon>
        <taxon>Nitrospinia</taxon>
        <taxon>Nitrospinales</taxon>
        <taxon>Nitrospinaceae</taxon>
        <taxon>Nitrospina</taxon>
    </lineage>
</organism>
<keyword evidence="2" id="KW-1185">Reference proteome</keyword>
<sequence>MKNRVLLATDLKAKKELVGDGPGFLAWTDVLIGDKWRFMKQKIQYAGINGRVWKPVFAFSGVTLH</sequence>